<evidence type="ECO:0000256" key="5">
    <source>
        <dbReference type="SAM" id="MobiDB-lite"/>
    </source>
</evidence>
<dbReference type="InterPro" id="IPR009006">
    <property type="entry name" value="Ala_racemase/Decarboxylase_C"/>
</dbReference>
<comment type="similarity">
    <text evidence="4">Belongs to the alanine racemase family.</text>
</comment>
<feature type="active site" description="Proton acceptor; specific for L-alanine" evidence="4">
    <location>
        <position position="278"/>
    </location>
</feature>
<keyword evidence="3 4" id="KW-0413">Isomerase</keyword>
<dbReference type="Gene3D" id="2.40.37.10">
    <property type="entry name" value="Lyase, Ornithine Decarboxylase, Chain A, domain 1"/>
    <property type="match status" value="1"/>
</dbReference>
<dbReference type="PANTHER" id="PTHR30511:SF0">
    <property type="entry name" value="ALANINE RACEMASE, CATABOLIC-RELATED"/>
    <property type="match status" value="1"/>
</dbReference>
<evidence type="ECO:0000313" key="8">
    <source>
        <dbReference type="Proteomes" id="UP000305109"/>
    </source>
</evidence>
<dbReference type="InterPro" id="IPR000821">
    <property type="entry name" value="Ala_racemase"/>
</dbReference>
<dbReference type="NCBIfam" id="TIGR00492">
    <property type="entry name" value="alr"/>
    <property type="match status" value="1"/>
</dbReference>
<reference evidence="7 8" key="1">
    <citation type="submission" date="2019-04" db="EMBL/GenBank/DDBJ databases">
        <title>Rhodococcus oryzae sp. nov., a novel actinomycete isolated from rhizosphere soil of rice (Oryza sativa L.).</title>
        <authorList>
            <person name="Li C."/>
        </authorList>
    </citation>
    <scope>NUCLEOTIDE SEQUENCE [LARGE SCALE GENOMIC DNA]</scope>
    <source>
        <strain evidence="7 8">NEAU-CX67</strain>
    </source>
</reference>
<dbReference type="EMBL" id="SUMD01000009">
    <property type="protein sequence ID" value="TJZ76052.1"/>
    <property type="molecule type" value="Genomic_DNA"/>
</dbReference>
<protein>
    <recommendedName>
        <fullName evidence="4">Alanine racemase</fullName>
        <ecNumber evidence="4">5.1.1.1</ecNumber>
    </recommendedName>
</protein>
<comment type="caution">
    <text evidence="7">The sequence shown here is derived from an EMBL/GenBank/DDBJ whole genome shotgun (WGS) entry which is preliminary data.</text>
</comment>
<dbReference type="SUPFAM" id="SSF51419">
    <property type="entry name" value="PLP-binding barrel"/>
    <property type="match status" value="1"/>
</dbReference>
<name>A0ABY2RGK1_9NOCA</name>
<keyword evidence="8" id="KW-1185">Reference proteome</keyword>
<evidence type="ECO:0000256" key="3">
    <source>
        <dbReference type="ARBA" id="ARBA00023235"/>
    </source>
</evidence>
<dbReference type="RefSeq" id="WP_136911201.1">
    <property type="nucleotide sequence ID" value="NZ_SUMD01000009.1"/>
</dbReference>
<gene>
    <name evidence="7" type="ORF">FCG67_18740</name>
</gene>
<comment type="cofactor">
    <cofactor evidence="1 4">
        <name>pyridoxal 5'-phosphate</name>
        <dbReference type="ChEBI" id="CHEBI:597326"/>
    </cofactor>
</comment>
<dbReference type="InterPro" id="IPR001608">
    <property type="entry name" value="Ala_racemase_N"/>
</dbReference>
<dbReference type="PRINTS" id="PR00992">
    <property type="entry name" value="ALARACEMASE"/>
</dbReference>
<feature type="binding site" evidence="4">
    <location>
        <position position="144"/>
    </location>
    <ligand>
        <name>substrate</name>
    </ligand>
</feature>
<dbReference type="InterPro" id="IPR029066">
    <property type="entry name" value="PLP-binding_barrel"/>
</dbReference>
<sequence>MLQEHRSQDIPAVPQACAIIDLDAIRNNVEALRARAGTAEVMAVVKADGYSHGLVPSARAALTGGASRLGVAVLEEAFALRTAGITAPVLAWLAVPGAPYRRAIDEDVDLSVHTIGQLNEIANAATVSGRAAHIHLKVDTGMARGGAATDDWPGLVEQARARELDGLVRIAGIWSHLACADQPGEPSIGRQLMVFDEALEVAARGGVRPDVRHIANSAATLHLPESHYDMVRPGIATYGVDPLPAEHRSHTVALRPAMTLGARLAQVKRVPAGTPVSYGHTYATAGDTTLGVVPLGYADGVPRSASGTGSVQVHGHRCAIAGRVCMDQFVVDIGDEPAEPGDIVVLFGPGDHGEPTAADWAQAAGTIAYETLTRIGGRIVRTYTGSTPMDTPPREPAPHATTPKEER</sequence>
<comment type="catalytic activity">
    <reaction evidence="4">
        <text>L-alanine = D-alanine</text>
        <dbReference type="Rhea" id="RHEA:20249"/>
        <dbReference type="ChEBI" id="CHEBI:57416"/>
        <dbReference type="ChEBI" id="CHEBI:57972"/>
        <dbReference type="EC" id="5.1.1.1"/>
    </reaction>
</comment>
<feature type="domain" description="Alanine racemase C-terminal" evidence="6">
    <location>
        <begin position="257"/>
        <end position="384"/>
    </location>
</feature>
<dbReference type="Pfam" id="PF00842">
    <property type="entry name" value="Ala_racemase_C"/>
    <property type="match status" value="1"/>
</dbReference>
<evidence type="ECO:0000256" key="1">
    <source>
        <dbReference type="ARBA" id="ARBA00001933"/>
    </source>
</evidence>
<evidence type="ECO:0000256" key="2">
    <source>
        <dbReference type="ARBA" id="ARBA00022898"/>
    </source>
</evidence>
<organism evidence="7 8">
    <name type="scientific">Rhodococcus oryzae</name>
    <dbReference type="NCBI Taxonomy" id="2571143"/>
    <lineage>
        <taxon>Bacteria</taxon>
        <taxon>Bacillati</taxon>
        <taxon>Actinomycetota</taxon>
        <taxon>Actinomycetes</taxon>
        <taxon>Mycobacteriales</taxon>
        <taxon>Nocardiaceae</taxon>
        <taxon>Rhodococcus</taxon>
    </lineage>
</organism>
<dbReference type="Proteomes" id="UP000305109">
    <property type="component" value="Unassembled WGS sequence"/>
</dbReference>
<feature type="region of interest" description="Disordered" evidence="5">
    <location>
        <begin position="383"/>
        <end position="407"/>
    </location>
</feature>
<feature type="compositionally biased region" description="Basic and acidic residues" evidence="5">
    <location>
        <begin position="392"/>
        <end position="407"/>
    </location>
</feature>
<dbReference type="InterPro" id="IPR011079">
    <property type="entry name" value="Ala_racemase_C"/>
</dbReference>
<dbReference type="Gene3D" id="3.20.20.10">
    <property type="entry name" value="Alanine racemase"/>
    <property type="match status" value="1"/>
</dbReference>
<dbReference type="Pfam" id="PF01168">
    <property type="entry name" value="Ala_racemase_N"/>
    <property type="match status" value="1"/>
</dbReference>
<dbReference type="HAMAP" id="MF_01201">
    <property type="entry name" value="Ala_racemase"/>
    <property type="match status" value="1"/>
</dbReference>
<dbReference type="SUPFAM" id="SSF50621">
    <property type="entry name" value="Alanine racemase C-terminal domain-like"/>
    <property type="match status" value="1"/>
</dbReference>
<evidence type="ECO:0000256" key="4">
    <source>
        <dbReference type="HAMAP-Rule" id="MF_01201"/>
    </source>
</evidence>
<comment type="function">
    <text evidence="4">Catalyzes the interconversion of L-alanine and D-alanine. May also act on other amino acids.</text>
</comment>
<proteinExistence type="inferred from homology"/>
<dbReference type="GO" id="GO:0008784">
    <property type="term" value="F:alanine racemase activity"/>
    <property type="evidence" value="ECO:0007669"/>
    <property type="project" value="UniProtKB-EC"/>
</dbReference>
<dbReference type="EC" id="5.1.1.1" evidence="4"/>
<dbReference type="SMART" id="SM01005">
    <property type="entry name" value="Ala_racemase_C"/>
    <property type="match status" value="1"/>
</dbReference>
<feature type="active site" description="Proton acceptor; specific for D-alanine" evidence="4">
    <location>
        <position position="46"/>
    </location>
</feature>
<feature type="modified residue" description="N6-(pyridoxal phosphate)lysine" evidence="4">
    <location>
        <position position="46"/>
    </location>
</feature>
<keyword evidence="2 4" id="KW-0663">Pyridoxal phosphate</keyword>
<dbReference type="CDD" id="cd00430">
    <property type="entry name" value="PLPDE_III_AR"/>
    <property type="match status" value="1"/>
</dbReference>
<feature type="binding site" evidence="4">
    <location>
        <position position="326"/>
    </location>
    <ligand>
        <name>substrate</name>
    </ligand>
</feature>
<evidence type="ECO:0000259" key="6">
    <source>
        <dbReference type="SMART" id="SM01005"/>
    </source>
</evidence>
<dbReference type="PANTHER" id="PTHR30511">
    <property type="entry name" value="ALANINE RACEMASE"/>
    <property type="match status" value="1"/>
</dbReference>
<accession>A0ABY2RGK1</accession>
<comment type="pathway">
    <text evidence="4">Amino-acid biosynthesis; D-alanine biosynthesis; D-alanine from L-alanine: step 1/1.</text>
</comment>
<evidence type="ECO:0000313" key="7">
    <source>
        <dbReference type="EMBL" id="TJZ76052.1"/>
    </source>
</evidence>